<feature type="compositionally biased region" description="Low complexity" evidence="1">
    <location>
        <begin position="149"/>
        <end position="159"/>
    </location>
</feature>
<evidence type="ECO:0000313" key="2">
    <source>
        <dbReference type="Proteomes" id="UP000050741"/>
    </source>
</evidence>
<sequence length="373" mass="40121">MNNNKNNNNTNLTMHYQFTLYNAENTFLKELCQYVLDKCRQWNNLARHPLTVPPPSAGRRRQSWAKLRLRASSFAKLRLNFELRSADNAPQCSPPQSASPLPSLNSSINEHEEQQPMNTSANRGVKVKKSRGAQTAGPKRPAPADTAQSASPLPSLSSSINEREEQKQQQPIMNSRHNSVIRKVNQTKLASFRSSPYAEQLNAFTGPNNNTNNNVGGGGLLSLSVPKQQNFYAIEKAFHDCVFASVPGSITAGNTQPPTSSSSTLATAAAAAAVGTNSTSVVVPSTSMQSAAVGGIPPALTSDAPPVKLVDAKFENIKTEPGVAGQQQLNGGGCGKKFKTLSKVQCAECDEFLPNSDASRLHHTNVKSELLEI</sequence>
<evidence type="ECO:0000256" key="1">
    <source>
        <dbReference type="SAM" id="MobiDB-lite"/>
    </source>
</evidence>
<reference evidence="3" key="3">
    <citation type="submission" date="2016-06" db="UniProtKB">
        <authorList>
            <consortium name="WormBaseParasite"/>
        </authorList>
    </citation>
    <scope>IDENTIFICATION</scope>
</reference>
<organism evidence="2 3">
    <name type="scientific">Globodera pallida</name>
    <name type="common">Potato cyst nematode worm</name>
    <name type="synonym">Heterodera pallida</name>
    <dbReference type="NCBI Taxonomy" id="36090"/>
    <lineage>
        <taxon>Eukaryota</taxon>
        <taxon>Metazoa</taxon>
        <taxon>Ecdysozoa</taxon>
        <taxon>Nematoda</taxon>
        <taxon>Chromadorea</taxon>
        <taxon>Rhabditida</taxon>
        <taxon>Tylenchina</taxon>
        <taxon>Tylenchomorpha</taxon>
        <taxon>Tylenchoidea</taxon>
        <taxon>Heteroderidae</taxon>
        <taxon>Heteroderinae</taxon>
        <taxon>Globodera</taxon>
    </lineage>
</organism>
<name>A0A183CFY8_GLOPA</name>
<feature type="compositionally biased region" description="Polar residues" evidence="1">
    <location>
        <begin position="168"/>
        <end position="180"/>
    </location>
</feature>
<accession>A0A183CFY8</accession>
<feature type="compositionally biased region" description="Low complexity" evidence="1">
    <location>
        <begin position="88"/>
        <end position="107"/>
    </location>
</feature>
<dbReference type="WBParaSite" id="GPLIN_001179300">
    <property type="protein sequence ID" value="GPLIN_001179300"/>
    <property type="gene ID" value="GPLIN_001179300"/>
</dbReference>
<dbReference type="AlphaFoldDB" id="A0A183CFY8"/>
<reference evidence="2" key="2">
    <citation type="submission" date="2014-05" db="EMBL/GenBank/DDBJ databases">
        <title>The genome and life-stage specific transcriptomes of Globodera pallida elucidate key aspects of plant parasitism by a cyst nematode.</title>
        <authorList>
            <person name="Cotton J.A."/>
            <person name="Lilley C.J."/>
            <person name="Jones L.M."/>
            <person name="Kikuchi T."/>
            <person name="Reid A.J."/>
            <person name="Thorpe P."/>
            <person name="Tsai I.J."/>
            <person name="Beasley H."/>
            <person name="Blok V."/>
            <person name="Cock P.J.A."/>
            <person name="Van den Akker S.E."/>
            <person name="Holroyd N."/>
            <person name="Hunt M."/>
            <person name="Mantelin S."/>
            <person name="Naghra H."/>
            <person name="Pain A."/>
            <person name="Palomares-Rius J.E."/>
            <person name="Zarowiecki M."/>
            <person name="Berriman M."/>
            <person name="Jones J.T."/>
            <person name="Urwin P.E."/>
        </authorList>
    </citation>
    <scope>NUCLEOTIDE SEQUENCE [LARGE SCALE GENOMIC DNA]</scope>
    <source>
        <strain evidence="2">Lindley</strain>
    </source>
</reference>
<keyword evidence="2" id="KW-1185">Reference proteome</keyword>
<dbReference type="Proteomes" id="UP000050741">
    <property type="component" value="Unassembled WGS sequence"/>
</dbReference>
<feature type="region of interest" description="Disordered" evidence="1">
    <location>
        <begin position="87"/>
        <end position="180"/>
    </location>
</feature>
<reference evidence="2" key="1">
    <citation type="submission" date="2013-12" db="EMBL/GenBank/DDBJ databases">
        <authorList>
            <person name="Aslett M."/>
        </authorList>
    </citation>
    <scope>NUCLEOTIDE SEQUENCE [LARGE SCALE GENOMIC DNA]</scope>
    <source>
        <strain evidence="2">Lindley</strain>
    </source>
</reference>
<evidence type="ECO:0000313" key="3">
    <source>
        <dbReference type="WBParaSite" id="GPLIN_001179300"/>
    </source>
</evidence>
<proteinExistence type="predicted"/>
<protein>
    <submittedName>
        <fullName evidence="3">C2H2-type domain-containing protein</fullName>
    </submittedName>
</protein>